<dbReference type="PANTHER" id="PTHR24198:SF165">
    <property type="entry name" value="ANKYRIN REPEAT-CONTAINING PROTEIN-RELATED"/>
    <property type="match status" value="1"/>
</dbReference>
<dbReference type="AlphaFoldDB" id="A0A1J4KS55"/>
<sequence length="638" mass="75166">METLVTLQNELLELSVNNIDEFLGFCTGFIEENTLEIFFRLFLSICRFRHEKIEFYCNFLILLKKHTNIPSFQSILTKLLNEQIHKYHHYFTAIYLCNKNFIKSEEIQSYQNLVSLKSDTIYVDGKKQKINSKFHQNQINLGVTPSLFVKYLREDDVKSFIQISNNNLDFITNFEIETSQYERCEMINTGVTKLIEAAVYFSAIKCLKYMINIGIPFTEKLTSFIIASNDSEIIHLCEDNGFELDYLDAMHTAIRYHNNDVFEWIYDKIKPIPTNDRLENLERCLKNNNYDLFQKHFQNQIGCPVLKEQIKFGNFLIIKYCLKNCTNIHLLSQLFIYACNENQQSCLKFILDKIPSKLNKYDKLRFPYFDIILNSWLNDKLELARFLLNYEKIDINEKYIFEFRKKFPNLKLANQPTSLLLLACDSNLESLIDEILNINSININECCNDADFNQRNIIDSICENCSLYILERIYSKFRNKMEKLELNLPLHYACRGNKLNNAKYIIEKFQFDVNKVDTIKGRSIFHFACEINNLEFLQYFLSLSEVRFPCYDTDGNSPFLYAAKFNSINCFEFLLNKKDLNININEYDRQNHDNIIHIACKLSSIEILKLLICHPDLNVNAQNDDIILGFSPSSVFYS</sequence>
<dbReference type="VEuPathDB" id="TrichDB:TRFO_15826"/>
<comment type="caution">
    <text evidence="3">The sequence shown here is derived from an EMBL/GenBank/DDBJ whole genome shotgun (WGS) entry which is preliminary data.</text>
</comment>
<evidence type="ECO:0000256" key="1">
    <source>
        <dbReference type="ARBA" id="ARBA00022737"/>
    </source>
</evidence>
<dbReference type="SUPFAM" id="SSF48403">
    <property type="entry name" value="Ankyrin repeat"/>
    <property type="match status" value="2"/>
</dbReference>
<dbReference type="Gene3D" id="1.25.40.20">
    <property type="entry name" value="Ankyrin repeat-containing domain"/>
    <property type="match status" value="2"/>
</dbReference>
<organism evidence="3 4">
    <name type="scientific">Tritrichomonas foetus</name>
    <dbReference type="NCBI Taxonomy" id="1144522"/>
    <lineage>
        <taxon>Eukaryota</taxon>
        <taxon>Metamonada</taxon>
        <taxon>Parabasalia</taxon>
        <taxon>Tritrichomonadida</taxon>
        <taxon>Tritrichomonadidae</taxon>
        <taxon>Tritrichomonas</taxon>
    </lineage>
</organism>
<dbReference type="InterPro" id="IPR002110">
    <property type="entry name" value="Ankyrin_rpt"/>
</dbReference>
<keyword evidence="4" id="KW-1185">Reference proteome</keyword>
<proteinExistence type="predicted"/>
<evidence type="ECO:0000256" key="2">
    <source>
        <dbReference type="ARBA" id="ARBA00023043"/>
    </source>
</evidence>
<reference evidence="3" key="1">
    <citation type="submission" date="2016-10" db="EMBL/GenBank/DDBJ databases">
        <authorList>
            <person name="Benchimol M."/>
            <person name="Almeida L.G."/>
            <person name="Vasconcelos A.T."/>
            <person name="Perreira-Neves A."/>
            <person name="Rosa I.A."/>
            <person name="Tasca T."/>
            <person name="Bogo M.R."/>
            <person name="de Souza W."/>
        </authorList>
    </citation>
    <scope>NUCLEOTIDE SEQUENCE [LARGE SCALE GENOMIC DNA]</scope>
    <source>
        <strain evidence="3">K</strain>
    </source>
</reference>
<dbReference type="RefSeq" id="XP_068367066.1">
    <property type="nucleotide sequence ID" value="XM_068498609.1"/>
</dbReference>
<dbReference type="Proteomes" id="UP000179807">
    <property type="component" value="Unassembled WGS sequence"/>
</dbReference>
<keyword evidence="2" id="KW-0040">ANK repeat</keyword>
<keyword evidence="1" id="KW-0677">Repeat</keyword>
<protein>
    <submittedName>
        <fullName evidence="3">Uncharacterized protein</fullName>
    </submittedName>
</protein>
<dbReference type="EMBL" id="MLAK01000451">
    <property type="protein sequence ID" value="OHT13930.1"/>
    <property type="molecule type" value="Genomic_DNA"/>
</dbReference>
<dbReference type="GeneID" id="94833313"/>
<evidence type="ECO:0000313" key="3">
    <source>
        <dbReference type="EMBL" id="OHT13930.1"/>
    </source>
</evidence>
<gene>
    <name evidence="3" type="ORF">TRFO_15826</name>
</gene>
<name>A0A1J4KS55_9EUKA</name>
<dbReference type="Pfam" id="PF12796">
    <property type="entry name" value="Ank_2"/>
    <property type="match status" value="1"/>
</dbReference>
<dbReference type="PANTHER" id="PTHR24198">
    <property type="entry name" value="ANKYRIN REPEAT AND PROTEIN KINASE DOMAIN-CONTAINING PROTEIN"/>
    <property type="match status" value="1"/>
</dbReference>
<accession>A0A1J4KS55</accession>
<evidence type="ECO:0000313" key="4">
    <source>
        <dbReference type="Proteomes" id="UP000179807"/>
    </source>
</evidence>
<dbReference type="InterPro" id="IPR036770">
    <property type="entry name" value="Ankyrin_rpt-contain_sf"/>
</dbReference>
<dbReference type="SMART" id="SM00248">
    <property type="entry name" value="ANK"/>
    <property type="match status" value="8"/>
</dbReference>